<organism evidence="11 12">
    <name type="scientific">Brassica napus</name>
    <name type="common">Rape</name>
    <dbReference type="NCBI Taxonomy" id="3708"/>
    <lineage>
        <taxon>Eukaryota</taxon>
        <taxon>Viridiplantae</taxon>
        <taxon>Streptophyta</taxon>
        <taxon>Embryophyta</taxon>
        <taxon>Tracheophyta</taxon>
        <taxon>Spermatophyta</taxon>
        <taxon>Magnoliopsida</taxon>
        <taxon>eudicotyledons</taxon>
        <taxon>Gunneridae</taxon>
        <taxon>Pentapetalae</taxon>
        <taxon>rosids</taxon>
        <taxon>malvids</taxon>
        <taxon>Brassicales</taxon>
        <taxon>Brassicaceae</taxon>
        <taxon>Brassiceae</taxon>
        <taxon>Brassica</taxon>
    </lineage>
</organism>
<evidence type="ECO:0000256" key="6">
    <source>
        <dbReference type="ARBA" id="ARBA00022833"/>
    </source>
</evidence>
<keyword evidence="7" id="KW-0449">Lipoprotein</keyword>
<gene>
    <name evidence="11" type="ORF">HID58_049745</name>
</gene>
<evidence type="ECO:0000256" key="3">
    <source>
        <dbReference type="ARBA" id="ARBA00022723"/>
    </source>
</evidence>
<feature type="region of interest" description="Disordered" evidence="8">
    <location>
        <begin position="314"/>
        <end position="385"/>
    </location>
</feature>
<keyword evidence="2" id="KW-0325">Glycoprotein</keyword>
<reference evidence="11 12" key="1">
    <citation type="submission" date="2021-05" db="EMBL/GenBank/DDBJ databases">
        <title>Genome Assembly of Synthetic Allotetraploid Brassica napus Reveals Homoeologous Exchanges between Subgenomes.</title>
        <authorList>
            <person name="Davis J.T."/>
        </authorList>
    </citation>
    <scope>NUCLEOTIDE SEQUENCE [LARGE SCALE GENOMIC DNA]</scope>
    <source>
        <strain evidence="12">cv. Da-Ae</strain>
        <tissue evidence="11">Seedling</tissue>
    </source>
</reference>
<feature type="signal peptide" evidence="9">
    <location>
        <begin position="1"/>
        <end position="36"/>
    </location>
</feature>
<dbReference type="SMART" id="SM00768">
    <property type="entry name" value="X8"/>
    <property type="match status" value="1"/>
</dbReference>
<feature type="compositionally biased region" description="Basic residues" evidence="8">
    <location>
        <begin position="219"/>
        <end position="235"/>
    </location>
</feature>
<evidence type="ECO:0000256" key="9">
    <source>
        <dbReference type="SAM" id="SignalP"/>
    </source>
</evidence>
<evidence type="ECO:0000256" key="5">
    <source>
        <dbReference type="ARBA" id="ARBA00022771"/>
    </source>
</evidence>
<keyword evidence="6" id="KW-0862">Zinc</keyword>
<dbReference type="Proteomes" id="UP000824890">
    <property type="component" value="Unassembled WGS sequence"/>
</dbReference>
<keyword evidence="2" id="KW-0472">Membrane</keyword>
<evidence type="ECO:0000256" key="1">
    <source>
        <dbReference type="ARBA" id="ARBA00004609"/>
    </source>
</evidence>
<feature type="non-terminal residue" evidence="11">
    <location>
        <position position="1"/>
    </location>
</feature>
<feature type="region of interest" description="Disordered" evidence="8">
    <location>
        <begin position="215"/>
        <end position="267"/>
    </location>
</feature>
<dbReference type="SUPFAM" id="SSF57903">
    <property type="entry name" value="FYVE/PHD zinc finger"/>
    <property type="match status" value="1"/>
</dbReference>
<dbReference type="InterPro" id="IPR044788">
    <property type="entry name" value="X8_dom_prot"/>
</dbReference>
<dbReference type="EMBL" id="JAGKQM010000012">
    <property type="protein sequence ID" value="KAH0900177.1"/>
    <property type="molecule type" value="Genomic_DNA"/>
</dbReference>
<comment type="subcellular location">
    <subcellularLocation>
        <location evidence="1">Cell membrane</location>
        <topology evidence="1">Lipid-anchor</topology>
        <topology evidence="1">GPI-anchor</topology>
    </subcellularLocation>
</comment>
<keyword evidence="12" id="KW-1185">Reference proteome</keyword>
<dbReference type="PANTHER" id="PTHR31044">
    <property type="entry name" value="BETA-1,3 GLUCANASE"/>
    <property type="match status" value="1"/>
</dbReference>
<feature type="chain" id="PRO_5045401799" description="X8 domain-containing protein" evidence="9">
    <location>
        <begin position="37"/>
        <end position="480"/>
    </location>
</feature>
<sequence>RSLYLYLHTVTFSLNASMAALVLSLLLLAMAGHSSAAWCVCKTGLSDDVLQKTIDYACGNGADCNPTHPKAPCFNPDNVRSHCNYAVNSFFQKKRQASGTCDFSGTATPTNSDPSYSGCTFPTSASGSGGSTTGTTNPKGNSTSTTLPGGNSPYSGTSTNGVFGNNSTGATGTGVNPDYTTESSAFALKNSSKLLACLVLIASSGFREKSQEVRLRSSERKKKTKVVSCAPRKRSILMEDNGSGSETGSETPLPPSSSSSTDKSVTNYKKNNTKPCKICGSNEDDDDVRKCYKPHMWWLCEVCRTLPGVVEVKPEDSNETVLPNDSVSSSSSRVDAQNSGNETSATNQPSESEAHTTSPEASSAASINTSPEKKQADSNAPSDSESSKIVSWVASDFTLDFFDGYFICEKKPCQICGNNANDDFIMTCFKCRVTREHIYCAKVLFKAVPDVWLCEECRTSRGVIFINHDEASESNQQSDS</sequence>
<feature type="region of interest" description="Disordered" evidence="8">
    <location>
        <begin position="124"/>
        <end position="169"/>
    </location>
</feature>
<evidence type="ECO:0000256" key="4">
    <source>
        <dbReference type="ARBA" id="ARBA00022729"/>
    </source>
</evidence>
<feature type="compositionally biased region" description="Low complexity" evidence="8">
    <location>
        <begin position="133"/>
        <end position="146"/>
    </location>
</feature>
<name>A0ABQ8B5V7_BRANA</name>
<protein>
    <recommendedName>
        <fullName evidence="10">X8 domain-containing protein</fullName>
    </recommendedName>
</protein>
<dbReference type="Gene3D" id="1.20.58.1040">
    <property type="match status" value="1"/>
</dbReference>
<evidence type="ECO:0000256" key="7">
    <source>
        <dbReference type="ARBA" id="ARBA00023288"/>
    </source>
</evidence>
<feature type="compositionally biased region" description="Polar residues" evidence="8">
    <location>
        <begin position="333"/>
        <end position="370"/>
    </location>
</feature>
<dbReference type="Gene3D" id="3.30.40.10">
    <property type="entry name" value="Zinc/RING finger domain, C3HC4 (zinc finger)"/>
    <property type="match status" value="1"/>
</dbReference>
<dbReference type="InterPro" id="IPR011011">
    <property type="entry name" value="Znf_FYVE_PHD"/>
</dbReference>
<proteinExistence type="predicted"/>
<keyword evidence="3" id="KW-0479">Metal-binding</keyword>
<evidence type="ECO:0000256" key="8">
    <source>
        <dbReference type="SAM" id="MobiDB-lite"/>
    </source>
</evidence>
<feature type="compositionally biased region" description="Polar residues" evidence="8">
    <location>
        <begin position="147"/>
        <end position="169"/>
    </location>
</feature>
<feature type="domain" description="X8" evidence="10">
    <location>
        <begin position="37"/>
        <end position="121"/>
    </location>
</feature>
<feature type="compositionally biased region" description="Low complexity" evidence="8">
    <location>
        <begin position="246"/>
        <end position="261"/>
    </location>
</feature>
<comment type="caution">
    <text evidence="11">The sequence shown here is derived from an EMBL/GenBank/DDBJ whole genome shotgun (WGS) entry which is preliminary data.</text>
</comment>
<dbReference type="Pfam" id="PF07983">
    <property type="entry name" value="X8"/>
    <property type="match status" value="1"/>
</dbReference>
<dbReference type="PANTHER" id="PTHR31044:SF100">
    <property type="entry name" value="X8 DOMAIN-CONTAINING PROTEIN"/>
    <property type="match status" value="1"/>
</dbReference>
<evidence type="ECO:0000313" key="12">
    <source>
        <dbReference type="Proteomes" id="UP000824890"/>
    </source>
</evidence>
<keyword evidence="4 9" id="KW-0732">Signal</keyword>
<evidence type="ECO:0000259" key="10">
    <source>
        <dbReference type="SMART" id="SM00768"/>
    </source>
</evidence>
<keyword evidence="2" id="KW-0336">GPI-anchor</keyword>
<evidence type="ECO:0000256" key="2">
    <source>
        <dbReference type="ARBA" id="ARBA00022622"/>
    </source>
</evidence>
<dbReference type="InterPro" id="IPR013083">
    <property type="entry name" value="Znf_RING/FYVE/PHD"/>
</dbReference>
<accession>A0ABQ8B5V7</accession>
<evidence type="ECO:0000313" key="11">
    <source>
        <dbReference type="EMBL" id="KAH0900177.1"/>
    </source>
</evidence>
<dbReference type="InterPro" id="IPR012946">
    <property type="entry name" value="X8"/>
</dbReference>
<keyword evidence="5" id="KW-0863">Zinc-finger</keyword>